<comment type="caution">
    <text evidence="2">The sequence shown here is derived from an EMBL/GenBank/DDBJ whole genome shotgun (WGS) entry which is preliminary data.</text>
</comment>
<dbReference type="CDD" id="cd04301">
    <property type="entry name" value="NAT_SF"/>
    <property type="match status" value="1"/>
</dbReference>
<dbReference type="SUPFAM" id="SSF55729">
    <property type="entry name" value="Acyl-CoA N-acyltransferases (Nat)"/>
    <property type="match status" value="1"/>
</dbReference>
<proteinExistence type="predicted"/>
<dbReference type="RefSeq" id="WP_204825071.1">
    <property type="nucleotide sequence ID" value="NZ_JBHUGF010000010.1"/>
</dbReference>
<dbReference type="Proteomes" id="UP001597403">
    <property type="component" value="Unassembled WGS sequence"/>
</dbReference>
<reference evidence="3" key="1">
    <citation type="journal article" date="2019" name="Int. J. Syst. Evol. Microbiol.">
        <title>The Global Catalogue of Microorganisms (GCM) 10K type strain sequencing project: providing services to taxonomists for standard genome sequencing and annotation.</title>
        <authorList>
            <consortium name="The Broad Institute Genomics Platform"/>
            <consortium name="The Broad Institute Genome Sequencing Center for Infectious Disease"/>
            <person name="Wu L."/>
            <person name="Ma J."/>
        </authorList>
    </citation>
    <scope>NUCLEOTIDE SEQUENCE [LARGE SCALE GENOMIC DNA]</scope>
    <source>
        <strain evidence="3">CGMCC 1.15067</strain>
    </source>
</reference>
<dbReference type="Gene3D" id="3.40.630.30">
    <property type="match status" value="1"/>
</dbReference>
<evidence type="ECO:0000313" key="3">
    <source>
        <dbReference type="Proteomes" id="UP001597403"/>
    </source>
</evidence>
<dbReference type="EMBL" id="JBHUGF010000010">
    <property type="protein sequence ID" value="MFD1991315.1"/>
    <property type="molecule type" value="Genomic_DNA"/>
</dbReference>
<evidence type="ECO:0000259" key="1">
    <source>
        <dbReference type="PROSITE" id="PS51186"/>
    </source>
</evidence>
<dbReference type="InterPro" id="IPR016181">
    <property type="entry name" value="Acyl_CoA_acyltransferase"/>
</dbReference>
<name>A0ABW4UYP8_9BACL</name>
<sequence>MHQSPIKLVQASSIHREQLAELRAIVLQKDLTRLGRFDEHNVRQRFRNAFDPSHTWLIKMEEKIVGCVALKPELDHYTLEHFYMYPDVQGQGIGSQTLHQLLTQPYLQGKVVQLNVLQGSPAKRLYERFGFKLDSEDEVDIFMSCTISIK</sequence>
<gene>
    <name evidence="2" type="ORF">ACFSGI_15175</name>
</gene>
<feature type="domain" description="N-acetyltransferase" evidence="1">
    <location>
        <begin position="6"/>
        <end position="148"/>
    </location>
</feature>
<keyword evidence="3" id="KW-1185">Reference proteome</keyword>
<dbReference type="PROSITE" id="PS51186">
    <property type="entry name" value="GNAT"/>
    <property type="match status" value="1"/>
</dbReference>
<organism evidence="2 3">
    <name type="scientific">Paenibacillus nicotianae</name>
    <dbReference type="NCBI Taxonomy" id="1526551"/>
    <lineage>
        <taxon>Bacteria</taxon>
        <taxon>Bacillati</taxon>
        <taxon>Bacillota</taxon>
        <taxon>Bacilli</taxon>
        <taxon>Bacillales</taxon>
        <taxon>Paenibacillaceae</taxon>
        <taxon>Paenibacillus</taxon>
    </lineage>
</organism>
<protein>
    <submittedName>
        <fullName evidence="2">GNAT family N-acetyltransferase</fullName>
    </submittedName>
</protein>
<dbReference type="InterPro" id="IPR000182">
    <property type="entry name" value="GNAT_dom"/>
</dbReference>
<evidence type="ECO:0000313" key="2">
    <source>
        <dbReference type="EMBL" id="MFD1991315.1"/>
    </source>
</evidence>
<accession>A0ABW4UYP8</accession>
<dbReference type="Pfam" id="PF13508">
    <property type="entry name" value="Acetyltransf_7"/>
    <property type="match status" value="1"/>
</dbReference>